<dbReference type="RefSeq" id="WP_021752214.1">
    <property type="nucleotide sequence ID" value="NZ_KI271789.1"/>
</dbReference>
<name>U2S4Q8_9BACL</name>
<keyword evidence="1" id="KW-0812">Transmembrane</keyword>
<keyword evidence="1" id="KW-1133">Transmembrane helix</keyword>
<organism evidence="2 3">
    <name type="scientific">Gemella bergeri ATCC 700627</name>
    <dbReference type="NCBI Taxonomy" id="1321820"/>
    <lineage>
        <taxon>Bacteria</taxon>
        <taxon>Bacillati</taxon>
        <taxon>Bacillota</taxon>
        <taxon>Bacilli</taxon>
        <taxon>Bacillales</taxon>
        <taxon>Gemellaceae</taxon>
        <taxon>Gemella</taxon>
    </lineage>
</organism>
<keyword evidence="3" id="KW-1185">Reference proteome</keyword>
<dbReference type="HOGENOM" id="CLU_2193187_0_0_9"/>
<gene>
    <name evidence="2" type="ORF">HMPREF1983_00012</name>
</gene>
<sequence>MKNMISLFIINILIILTLVTSYYNSYFYIVLSILIIINIVVIYLKTTELDKNEQKKKIMLHKVKNSLSVILGYSEAHNDNLITKKELDEKINDEIENIVTIIKDEIYK</sequence>
<feature type="transmembrane region" description="Helical" evidence="1">
    <location>
        <begin position="29"/>
        <end position="46"/>
    </location>
</feature>
<dbReference type="Proteomes" id="UP000016637">
    <property type="component" value="Unassembled WGS sequence"/>
</dbReference>
<keyword evidence="1" id="KW-0472">Membrane</keyword>
<dbReference type="EMBL" id="AWVP01000002">
    <property type="protein sequence ID" value="ERK60688.1"/>
    <property type="molecule type" value="Genomic_DNA"/>
</dbReference>
<feature type="transmembrane region" description="Helical" evidence="1">
    <location>
        <begin position="5"/>
        <end position="23"/>
    </location>
</feature>
<evidence type="ECO:0000256" key="1">
    <source>
        <dbReference type="SAM" id="Phobius"/>
    </source>
</evidence>
<dbReference type="AlphaFoldDB" id="U2S4Q8"/>
<comment type="caution">
    <text evidence="2">The sequence shown here is derived from an EMBL/GenBank/DDBJ whole genome shotgun (WGS) entry which is preliminary data.</text>
</comment>
<evidence type="ECO:0000313" key="3">
    <source>
        <dbReference type="Proteomes" id="UP000016637"/>
    </source>
</evidence>
<proteinExistence type="predicted"/>
<reference evidence="2 3" key="1">
    <citation type="submission" date="2013-08" db="EMBL/GenBank/DDBJ databases">
        <authorList>
            <person name="Weinstock G."/>
            <person name="Sodergren E."/>
            <person name="Wylie T."/>
            <person name="Fulton L."/>
            <person name="Fulton R."/>
            <person name="Fronick C."/>
            <person name="O'Laughlin M."/>
            <person name="Godfrey J."/>
            <person name="Miner T."/>
            <person name="Herter B."/>
            <person name="Appelbaum E."/>
            <person name="Cordes M."/>
            <person name="Lek S."/>
            <person name="Wollam A."/>
            <person name="Pepin K.H."/>
            <person name="Palsikar V.B."/>
            <person name="Mitreva M."/>
            <person name="Wilson R.K."/>
        </authorList>
    </citation>
    <scope>NUCLEOTIDE SEQUENCE [LARGE SCALE GENOMIC DNA]</scope>
    <source>
        <strain evidence="2 3">ATCC 700627</strain>
    </source>
</reference>
<protein>
    <submittedName>
        <fullName evidence="2">Uncharacterized protein</fullName>
    </submittedName>
</protein>
<accession>U2S4Q8</accession>
<dbReference type="PATRIC" id="fig|1321820.3.peg.12"/>
<dbReference type="eggNOG" id="ENOG503280C">
    <property type="taxonomic scope" value="Bacteria"/>
</dbReference>
<evidence type="ECO:0000313" key="2">
    <source>
        <dbReference type="EMBL" id="ERK60688.1"/>
    </source>
</evidence>